<dbReference type="EC" id="3.6.1.7" evidence="2 5"/>
<evidence type="ECO:0000256" key="4">
    <source>
        <dbReference type="ARBA" id="ARBA00047645"/>
    </source>
</evidence>
<evidence type="ECO:0000256" key="5">
    <source>
        <dbReference type="PROSITE-ProRule" id="PRU00520"/>
    </source>
</evidence>
<dbReference type="PROSITE" id="PS51160">
    <property type="entry name" value="ACYLPHOSPHATASE_3"/>
    <property type="match status" value="1"/>
</dbReference>
<evidence type="ECO:0000256" key="6">
    <source>
        <dbReference type="RuleBase" id="RU004168"/>
    </source>
</evidence>
<reference evidence="8 9" key="1">
    <citation type="submission" date="2024-02" db="EMBL/GenBank/DDBJ databases">
        <title>New especies of Spiribacter isolated from saline water.</title>
        <authorList>
            <person name="Leon M.J."/>
            <person name="De La Haba R."/>
            <person name="Sanchez-Porro C."/>
            <person name="Ventosa A."/>
        </authorList>
    </citation>
    <scope>NUCLEOTIDE SEQUENCE [LARGE SCALE GENOMIC DNA]</scope>
    <source>
        <strain evidence="9">ag22IC4-189</strain>
    </source>
</reference>
<dbReference type="PANTHER" id="PTHR47268:SF4">
    <property type="entry name" value="ACYLPHOSPHATASE"/>
    <property type="match status" value="1"/>
</dbReference>
<keyword evidence="5" id="KW-0378">Hydrolase</keyword>
<comment type="caution">
    <text evidence="8">The sequence shown here is derived from an EMBL/GenBank/DDBJ whole genome shotgun (WGS) entry which is preliminary data.</text>
</comment>
<dbReference type="EMBL" id="JBAKFF010000001">
    <property type="protein sequence ID" value="MEX0430932.1"/>
    <property type="molecule type" value="Genomic_DNA"/>
</dbReference>
<evidence type="ECO:0000313" key="9">
    <source>
        <dbReference type="Proteomes" id="UP001556637"/>
    </source>
</evidence>
<evidence type="ECO:0000259" key="7">
    <source>
        <dbReference type="PROSITE" id="PS51160"/>
    </source>
</evidence>
<evidence type="ECO:0000313" key="8">
    <source>
        <dbReference type="EMBL" id="MEX0430932.1"/>
    </source>
</evidence>
<dbReference type="InterPro" id="IPR017968">
    <property type="entry name" value="Acylphosphatase_CS"/>
</dbReference>
<organism evidence="8 9">
    <name type="scientific">Spiribacter insolitus</name>
    <dbReference type="NCBI Taxonomy" id="3122417"/>
    <lineage>
        <taxon>Bacteria</taxon>
        <taxon>Pseudomonadati</taxon>
        <taxon>Pseudomonadota</taxon>
        <taxon>Gammaproteobacteria</taxon>
        <taxon>Chromatiales</taxon>
        <taxon>Ectothiorhodospiraceae</taxon>
        <taxon>Spiribacter</taxon>
    </lineage>
</organism>
<gene>
    <name evidence="8" type="ORF">V6X30_05930</name>
</gene>
<dbReference type="RefSeq" id="WP_367983704.1">
    <property type="nucleotide sequence ID" value="NZ_JBAKFF010000001.1"/>
</dbReference>
<evidence type="ECO:0000256" key="1">
    <source>
        <dbReference type="ARBA" id="ARBA00005614"/>
    </source>
</evidence>
<dbReference type="PROSITE" id="PS00150">
    <property type="entry name" value="ACYLPHOSPHATASE_1"/>
    <property type="match status" value="1"/>
</dbReference>
<name>A0ABV3T6V2_9GAMM</name>
<accession>A0ABV3T6V2</accession>
<dbReference type="SUPFAM" id="SSF54975">
    <property type="entry name" value="Acylphosphatase/BLUF domain-like"/>
    <property type="match status" value="1"/>
</dbReference>
<comment type="similarity">
    <text evidence="1 6">Belongs to the acylphosphatase family.</text>
</comment>
<comment type="catalytic activity">
    <reaction evidence="4 5">
        <text>an acyl phosphate + H2O = a carboxylate + phosphate + H(+)</text>
        <dbReference type="Rhea" id="RHEA:14965"/>
        <dbReference type="ChEBI" id="CHEBI:15377"/>
        <dbReference type="ChEBI" id="CHEBI:15378"/>
        <dbReference type="ChEBI" id="CHEBI:29067"/>
        <dbReference type="ChEBI" id="CHEBI:43474"/>
        <dbReference type="ChEBI" id="CHEBI:59918"/>
        <dbReference type="EC" id="3.6.1.7"/>
    </reaction>
</comment>
<dbReference type="Proteomes" id="UP001556637">
    <property type="component" value="Unassembled WGS sequence"/>
</dbReference>
<feature type="domain" description="Acylphosphatase-like" evidence="7">
    <location>
        <begin position="8"/>
        <end position="93"/>
    </location>
</feature>
<feature type="active site" evidence="5">
    <location>
        <position position="41"/>
    </location>
</feature>
<dbReference type="InterPro" id="IPR036046">
    <property type="entry name" value="Acylphosphatase-like_dom_sf"/>
</dbReference>
<dbReference type="PANTHER" id="PTHR47268">
    <property type="entry name" value="ACYLPHOSPHATASE"/>
    <property type="match status" value="1"/>
</dbReference>
<protein>
    <recommendedName>
        <fullName evidence="3 5">acylphosphatase</fullName>
        <ecNumber evidence="2 5">3.6.1.7</ecNumber>
    </recommendedName>
</protein>
<evidence type="ECO:0000256" key="3">
    <source>
        <dbReference type="ARBA" id="ARBA00015991"/>
    </source>
</evidence>
<sequence>MNATSTPCRQFRIQGRVQGVFFRASTQDRARALGLRGWAENLPDGSVQVVACGDEQALNALSEWLWEGPASAEVTDVAASSIDDPGCRDFTTR</sequence>
<dbReference type="PRINTS" id="PR00112">
    <property type="entry name" value="ACYLPHPHTASE"/>
</dbReference>
<proteinExistence type="inferred from homology"/>
<feature type="active site" evidence="5">
    <location>
        <position position="23"/>
    </location>
</feature>
<evidence type="ECO:0000256" key="2">
    <source>
        <dbReference type="ARBA" id="ARBA00012150"/>
    </source>
</evidence>
<dbReference type="InterPro" id="IPR020456">
    <property type="entry name" value="Acylphosphatase"/>
</dbReference>
<dbReference type="Gene3D" id="3.30.70.100">
    <property type="match status" value="1"/>
</dbReference>
<dbReference type="InterPro" id="IPR001792">
    <property type="entry name" value="Acylphosphatase-like_dom"/>
</dbReference>
<dbReference type="Pfam" id="PF00708">
    <property type="entry name" value="Acylphosphatase"/>
    <property type="match status" value="1"/>
</dbReference>
<keyword evidence="9" id="KW-1185">Reference proteome</keyword>